<evidence type="ECO:0000256" key="3">
    <source>
        <dbReference type="ARBA" id="ARBA00022676"/>
    </source>
</evidence>
<evidence type="ECO:0000256" key="6">
    <source>
        <dbReference type="ARBA" id="ARBA00022968"/>
    </source>
</evidence>
<dbReference type="Pfam" id="PF01501">
    <property type="entry name" value="Glyco_transf_8"/>
    <property type="match status" value="1"/>
</dbReference>
<evidence type="ECO:0000256" key="5">
    <source>
        <dbReference type="ARBA" id="ARBA00022692"/>
    </source>
</evidence>
<gene>
    <name evidence="10" type="ORF">AFUS01_LOCUS23003</name>
</gene>
<keyword evidence="7" id="KW-1133">Transmembrane helix</keyword>
<comment type="similarity">
    <text evidence="2">Belongs to the glycosyltransferase 8 family.</text>
</comment>
<evidence type="ECO:0000256" key="2">
    <source>
        <dbReference type="ARBA" id="ARBA00006351"/>
    </source>
</evidence>
<sequence>MGFTFPVTKYPRVLIMSRKNAQVMGHKYFFWYLLQNIKALPPDVMSPEVGKRNGELQKVILGVVSCGGRYEEAMTMLRSAVLFSGGMSLHVVAIVDDETRQNFTDAITSLFEEALGASSFFTYEIKSTWFPPKNAGIWKKLYAPCSAQRIFFPSLLPKVDALLYVDSDTVFVSELRGIWNHFSKMDQTQWVGVTNEDEPTGDGWYNTKAEIPYFKPRGLNTGVLLLNLTRMRFYEAEQKAEKVLRLYGDKLYWGDQDIFNVMFSWNPEFVYILPCEYNFRPSHCFCRYNGSCSCGSAALQGVRIIHGNLQAFRKKGFFQSIYKAFQKQSLSQEKLSELNEELQKRYNNFWNSSDHKCVGSSHHFFKQLISWSS</sequence>
<keyword evidence="5" id="KW-0812">Transmembrane</keyword>
<reference evidence="10" key="1">
    <citation type="submission" date="2021-06" db="EMBL/GenBank/DDBJ databases">
        <authorList>
            <person name="Hodson N. C."/>
            <person name="Mongue J. A."/>
            <person name="Jaron S. K."/>
        </authorList>
    </citation>
    <scope>NUCLEOTIDE SEQUENCE</scope>
</reference>
<evidence type="ECO:0008006" key="12">
    <source>
        <dbReference type="Google" id="ProtNLM"/>
    </source>
</evidence>
<dbReference type="InterPro" id="IPR051993">
    <property type="entry name" value="Glycosyltransferase_8"/>
</dbReference>
<evidence type="ECO:0000256" key="8">
    <source>
        <dbReference type="ARBA" id="ARBA00023136"/>
    </source>
</evidence>
<name>A0A8J2KEB1_9HEXA</name>
<comment type="caution">
    <text evidence="10">The sequence shown here is derived from an EMBL/GenBank/DDBJ whole genome shotgun (WGS) entry which is preliminary data.</text>
</comment>
<dbReference type="AlphaFoldDB" id="A0A8J2KEB1"/>
<keyword evidence="9" id="KW-0325">Glycoprotein</keyword>
<dbReference type="PANTHER" id="PTHR46012:SF2">
    <property type="entry name" value="IP22168P"/>
    <property type="match status" value="1"/>
</dbReference>
<organism evidence="10 11">
    <name type="scientific">Allacma fusca</name>
    <dbReference type="NCBI Taxonomy" id="39272"/>
    <lineage>
        <taxon>Eukaryota</taxon>
        <taxon>Metazoa</taxon>
        <taxon>Ecdysozoa</taxon>
        <taxon>Arthropoda</taxon>
        <taxon>Hexapoda</taxon>
        <taxon>Collembola</taxon>
        <taxon>Symphypleona</taxon>
        <taxon>Sminthuridae</taxon>
        <taxon>Allacma</taxon>
    </lineage>
</organism>
<dbReference type="EMBL" id="CAJVCH010273077">
    <property type="protein sequence ID" value="CAG7734623.1"/>
    <property type="molecule type" value="Genomic_DNA"/>
</dbReference>
<comment type="subcellular location">
    <subcellularLocation>
        <location evidence="1">Membrane</location>
        <topology evidence="1">Single-pass type II membrane protein</topology>
    </subcellularLocation>
</comment>
<keyword evidence="6" id="KW-0735">Signal-anchor</keyword>
<evidence type="ECO:0000313" key="10">
    <source>
        <dbReference type="EMBL" id="CAG7734623.1"/>
    </source>
</evidence>
<proteinExistence type="inferred from homology"/>
<evidence type="ECO:0000256" key="7">
    <source>
        <dbReference type="ARBA" id="ARBA00022989"/>
    </source>
</evidence>
<dbReference type="Proteomes" id="UP000708208">
    <property type="component" value="Unassembled WGS sequence"/>
</dbReference>
<evidence type="ECO:0000256" key="9">
    <source>
        <dbReference type="ARBA" id="ARBA00023180"/>
    </source>
</evidence>
<evidence type="ECO:0000256" key="1">
    <source>
        <dbReference type="ARBA" id="ARBA00004606"/>
    </source>
</evidence>
<keyword evidence="8" id="KW-0472">Membrane</keyword>
<dbReference type="OrthoDB" id="6238971at2759"/>
<dbReference type="InterPro" id="IPR002495">
    <property type="entry name" value="Glyco_trans_8"/>
</dbReference>
<dbReference type="GO" id="GO:0016266">
    <property type="term" value="P:protein O-linked glycosylation via N-acetyl-galactosamine"/>
    <property type="evidence" value="ECO:0007669"/>
    <property type="project" value="TreeGrafter"/>
</dbReference>
<protein>
    <recommendedName>
        <fullName evidence="12">Hexosyltransferase</fullName>
    </recommendedName>
</protein>
<dbReference type="PANTHER" id="PTHR46012">
    <property type="entry name" value="IP22168P"/>
    <property type="match status" value="1"/>
</dbReference>
<evidence type="ECO:0000256" key="4">
    <source>
        <dbReference type="ARBA" id="ARBA00022679"/>
    </source>
</evidence>
<keyword evidence="11" id="KW-1185">Reference proteome</keyword>
<keyword evidence="3" id="KW-0328">Glycosyltransferase</keyword>
<evidence type="ECO:0000313" key="11">
    <source>
        <dbReference type="Proteomes" id="UP000708208"/>
    </source>
</evidence>
<dbReference type="GO" id="GO:0035252">
    <property type="term" value="F:UDP-xylosyltransferase activity"/>
    <property type="evidence" value="ECO:0007669"/>
    <property type="project" value="TreeGrafter"/>
</dbReference>
<keyword evidence="4" id="KW-0808">Transferase</keyword>
<accession>A0A8J2KEB1</accession>
<dbReference type="GO" id="GO:0016020">
    <property type="term" value="C:membrane"/>
    <property type="evidence" value="ECO:0007669"/>
    <property type="project" value="UniProtKB-SubCell"/>
</dbReference>